<comment type="caution">
    <text evidence="3">The sequence shown here is derived from an EMBL/GenBank/DDBJ whole genome shotgun (WGS) entry which is preliminary data.</text>
</comment>
<evidence type="ECO:0000259" key="2">
    <source>
        <dbReference type="Pfam" id="PF10021"/>
    </source>
</evidence>
<dbReference type="NCBIfam" id="TIGR02452">
    <property type="entry name" value="TIGR02452 family protein"/>
    <property type="match status" value="1"/>
</dbReference>
<evidence type="ECO:0000256" key="1">
    <source>
        <dbReference type="SAM" id="MobiDB-lite"/>
    </source>
</evidence>
<gene>
    <name evidence="3" type="ORF">KIPB_002011</name>
</gene>
<organism evidence="3 4">
    <name type="scientific">Kipferlia bialata</name>
    <dbReference type="NCBI Taxonomy" id="797122"/>
    <lineage>
        <taxon>Eukaryota</taxon>
        <taxon>Metamonada</taxon>
        <taxon>Carpediemonas-like organisms</taxon>
        <taxon>Kipferlia</taxon>
    </lineage>
</organism>
<keyword evidence="4" id="KW-1185">Reference proteome</keyword>
<feature type="domain" description="Microbial-type PARG catalytic" evidence="2">
    <location>
        <begin position="1036"/>
        <end position="1162"/>
    </location>
</feature>
<dbReference type="OrthoDB" id="9985428at2759"/>
<feature type="region of interest" description="Disordered" evidence="1">
    <location>
        <begin position="2498"/>
        <end position="2540"/>
    </location>
</feature>
<dbReference type="SUPFAM" id="SSF53300">
    <property type="entry name" value="vWA-like"/>
    <property type="match status" value="1"/>
</dbReference>
<feature type="compositionally biased region" description="Polar residues" evidence="1">
    <location>
        <begin position="559"/>
        <end position="568"/>
    </location>
</feature>
<feature type="compositionally biased region" description="Polar residues" evidence="1">
    <location>
        <begin position="223"/>
        <end position="239"/>
    </location>
</feature>
<name>A0A9K3GEL7_9EUKA</name>
<evidence type="ECO:0000313" key="3">
    <source>
        <dbReference type="EMBL" id="GIQ81104.1"/>
    </source>
</evidence>
<dbReference type="PANTHER" id="PTHR35596:SF1">
    <property type="entry name" value="MICROBIAL-TYPE PARG CATALYTIC DOMAIN-CONTAINING PROTEIN"/>
    <property type="match status" value="1"/>
</dbReference>
<feature type="compositionally biased region" description="Polar residues" evidence="1">
    <location>
        <begin position="34"/>
        <end position="44"/>
    </location>
</feature>
<feature type="region of interest" description="Disordered" evidence="1">
    <location>
        <begin position="87"/>
        <end position="527"/>
    </location>
</feature>
<feature type="region of interest" description="Disordered" evidence="1">
    <location>
        <begin position="2305"/>
        <end position="2327"/>
    </location>
</feature>
<dbReference type="EMBL" id="BDIP01000308">
    <property type="protein sequence ID" value="GIQ81104.1"/>
    <property type="molecule type" value="Genomic_DNA"/>
</dbReference>
<feature type="compositionally biased region" description="Basic and acidic residues" evidence="1">
    <location>
        <begin position="305"/>
        <end position="439"/>
    </location>
</feature>
<dbReference type="InterPro" id="IPR036465">
    <property type="entry name" value="vWFA_dom_sf"/>
</dbReference>
<feature type="compositionally biased region" description="Polar residues" evidence="1">
    <location>
        <begin position="499"/>
        <end position="511"/>
    </location>
</feature>
<dbReference type="SUPFAM" id="SSF52949">
    <property type="entry name" value="Macro domain-like"/>
    <property type="match status" value="1"/>
</dbReference>
<dbReference type="Gene3D" id="3.40.220.10">
    <property type="entry name" value="Leucine Aminopeptidase, subunit E, domain 1"/>
    <property type="match status" value="1"/>
</dbReference>
<dbReference type="Gene3D" id="3.40.50.410">
    <property type="entry name" value="von Willebrand factor, type A domain"/>
    <property type="match status" value="1"/>
</dbReference>
<feature type="region of interest" description="Disordered" evidence="1">
    <location>
        <begin position="541"/>
        <end position="599"/>
    </location>
</feature>
<feature type="compositionally biased region" description="Basic and acidic residues" evidence="1">
    <location>
        <begin position="2516"/>
        <end position="2528"/>
    </location>
</feature>
<dbReference type="InterPro" id="IPR019261">
    <property type="entry name" value="PARG_cat_microbial"/>
</dbReference>
<feature type="compositionally biased region" description="Basic and acidic residues" evidence="1">
    <location>
        <begin position="2574"/>
        <end position="2589"/>
    </location>
</feature>
<accession>A0A9K3GEL7</accession>
<dbReference type="InterPro" id="IPR012664">
    <property type="entry name" value="CHP02452"/>
</dbReference>
<dbReference type="CDD" id="cd00198">
    <property type="entry name" value="vWFA"/>
    <property type="match status" value="1"/>
</dbReference>
<dbReference type="InterPro" id="IPR043472">
    <property type="entry name" value="Macro_dom-like"/>
</dbReference>
<dbReference type="Proteomes" id="UP000265618">
    <property type="component" value="Unassembled WGS sequence"/>
</dbReference>
<evidence type="ECO:0000313" key="4">
    <source>
        <dbReference type="Proteomes" id="UP000265618"/>
    </source>
</evidence>
<dbReference type="Pfam" id="PF10021">
    <property type="entry name" value="PARG_cat_microb"/>
    <property type="match status" value="1"/>
</dbReference>
<reference evidence="3 4" key="1">
    <citation type="journal article" date="2018" name="PLoS ONE">
        <title>The draft genome of Kipferlia bialata reveals reductive genome evolution in fornicate parasites.</title>
        <authorList>
            <person name="Tanifuji G."/>
            <person name="Takabayashi S."/>
            <person name="Kume K."/>
            <person name="Takagi M."/>
            <person name="Nakayama T."/>
            <person name="Kamikawa R."/>
            <person name="Inagaki Y."/>
            <person name="Hashimoto T."/>
        </authorList>
    </citation>
    <scope>NUCLEOTIDE SEQUENCE [LARGE SCALE GENOMIC DNA]</scope>
    <source>
        <strain evidence="3">NY0173</strain>
    </source>
</reference>
<proteinExistence type="predicted"/>
<dbReference type="PANTHER" id="PTHR35596">
    <property type="entry name" value="DUF2263 DOMAIN-CONTAINING PROTEIN"/>
    <property type="match status" value="1"/>
</dbReference>
<feature type="compositionally biased region" description="Low complexity" evidence="1">
    <location>
        <begin position="22"/>
        <end position="32"/>
    </location>
</feature>
<protein>
    <recommendedName>
        <fullName evidence="2">Microbial-type PARG catalytic domain-containing protein</fullName>
    </recommendedName>
</protein>
<feature type="region of interest" description="Disordered" evidence="1">
    <location>
        <begin position="22"/>
        <end position="70"/>
    </location>
</feature>
<feature type="compositionally biased region" description="Basic and acidic residues" evidence="1">
    <location>
        <begin position="247"/>
        <end position="297"/>
    </location>
</feature>
<sequence length="2844" mass="317113">MDPDPKPNPPNPIRAMIDRLVGGAPVTGGAPASCLTSSTVSDQIPNGAGEVQCPQHNTSRSDPRPALPTDAILDCGVSVETERHAARGIPSHDMPLAPAHRSIDPSVGRCLDPSGPFSSVSPAPAATTEVGCPVETNLLSSETGTEDADNPMLGDQPLDTDTPLVTYSPLSYDHQDPGVPDVEYESAHLSTATPSVPTPSDIHTEDGAGGADGGDVDMLMGDHSQSPSHWGCSSPSTTPRPLPQAVGDDRGRERVREREREGVADRDIEEERERREWEHEQAAHHAHLLSDGERAADMEIEGEEERERREWEEEQAALREAELMRERERQREEEERKRAEWEAEKQRRREEEARLAMEREREAAKQREWERQRQEQERENREREEERLRLQEERDAAWEREKARRRQVREDRRRREAEERKRLEEEQDRREREQWEREQAGLVQPIQSNPSPARLPLPGTAQLPLSTHGHAPGGPYQYPRTDSDQSAYHHPLSDRERYPSSSPDQASQEPLSQPAVPQYPQPIAPLQTPQYSWDHQVGKDAATPLQDMPPQDHSRHQSQDQYWPQDQGQGKPGVGPDYHVAPSQREQSPALPPPLMQLDNTYPLESKAASSLRRQFRGKGDIVYYESLGVLVAIDIPQDRLKPVHSSPPPWVRKAVKGPQLSYKWVPLEPRCYLTIDVNITATTEDLEKALVGAVEDLGDCNLRVSTVSREEHVAMSVTPRHQMLGLSGRYKVYILTTDATEAAVSALDDLVTSDGFEAEVGGTDATLRVYPHWERFHVKGLSESACGAHPPPAVVSDTLDDMLLEVERRVRGVKEVKTRQMAIPDISHFHHDPVLPSAAYFVVTNKTTAAVLRQSQFKSETAKAMQRLPVGSNVLSVSPRPITYHVLLVNTTHTNITPSLSDSACGALEGEVLRAVAEHEVLGVPCAEEYLSVETHGRDFVLYYTNSDDYSRINYMVLAEHDVSVTIGGDVYRAQMPATLSSAPMARLPEPDVLSTLSAVSRVSRETVQHKGWDERSMPPKVDLTDEHRVFVQAHTLARVKEGVYAVKGKSHRIPKVGTTTAYSAVRLFKRPSPEYLRRPHRNTCVDVVNVDSVTAGVAQTARGKKVAVLNFANERRPGGGYLHGRSAQEEELFRRTNYVMSLDPSQVNHGAEAPVQYPWHSPAAAQMDGEARCTDVVVSEDVTVIRKGSEDGYAMMPPVTLTMIATAAPDKPDTRPSGTGAQVYADPKQAATLIARVHGVLRAAVYHKVDRLILGALGCGAFRNPPAEVVSVFEALLPTYLPYFERVTFAVLGDDNYDAFAPLRSVSPVPIKRANMRPVCREFHSLNTEEGGGFCPSCRDADHAKRFWHPRVCKSADGRKCPQNDSAVHMALYMHKRPCPEWERCRDCSRRAREDENNVHCALYSHPDFCDGGARCQDFTPEHCREWWHPATCNDGVDCMDTDEIHLMRFRHPRRDTACNFGAVCCDLSASHRHVCSHPVNIINPDPFAAPLYPSRKDSGVSACPHGWLCTKLQAYLGGSKARDVMRHIKESLHLPRAQCDPRRCPMNVPKIDPAAVEQHLWEFSHKDIPDIRLMCRNRSACRRRGDLSHIQKYCHAPELLPVSQFIERRDVDFRANHCYVRGQIREKRGNEGLRQLVDSFLPTHRLNASKLELVLATGYFMSLRNMERLGDPWFLADTAKLNPVVHTFQASHQTVVAEFLHAHTIAAHAKKAGTPVTRTVEDTLKECRMNLAVIDKKAIKHLEKVSTRIVEAAASLDADPEKGIGYDVDKAINTDDTVFTNVGPNTFNRYGEIHVTFRQSLMRHPNSYLHWSAGTLYVTQPSLPLRGHVHLPGDGRASAPFSPERLENYRRSRLSLAEAGTSQLLADDLHAILSHEHGPVNPEQAMRRWTGDSHWNSHYVLEGHLPPTVGLGYIHSITMDKATHKGLSPTTKEALKDLQCHLVLTDKPITDPESAAEAYRQSCLGVPMPPGYQFTMSGAKVSIPTTLHLDRLSGDRRAYIRFSCIGDVLLQIAPRDAVEGDPCRTLRFTESRVEITRNYIAVARQDRQSGLSAMYMSHPSLDAVSYRSYVVTVSRSSLEVRRVGHQKQTVMQPLEETDSHLFSRKDHIVTFATVSVPDLASISGCVITNNRREISYVEPIREEDPCVRRARERGSAVHRRVHGHTSGPRVPGALPVCQYAACCRLAHLDRDPTHIAKYRHVCPLGPVCPERTNPTHVRQFIHATRPVCNLGIRCPDIGDRTHRLSHHHPGTFEFYGKTRRIPDVPYACSKGESCGGKRYAGHLAEFSHWPLDRHVPECPMEDDVPVPASEGTGRGQRGHGGDSKRLVCKHGLKCKHLGDRDHRVKYHHPGTFEYRGRERHIADNPVPCKDGPSCKGIGFPAHLAEFSHWPLTPTTSAQPDIVEPQGYDGGISAVASHVPYTPPRIEPSTQGPRSVCTLGLECPKLGDRTHRETHTHPATFQHNGRERRIRDDPIVCKHGKKCRGLKYPGHLAEYSHWGSGPAAPKARYKTKPQPREREEREREHGPTNPPPIVTNEPVKLYGSYTGGFDVPSLAPTYSGGDTMCVSSVGRDNVKREREPRKRERETPTYGAGRHVSSYITAASHASAGYAPGDRDLSVCFVMDVTGSMGSYITATAKQVVKMAQELQKYCENKGSGDGYRHAVKAFFSYVGYRDIRDSKAVEVCDFGPIPTLQSFVQGMRPTGGADVPEDIATGLDAALNFRWGKGHRMVVVLADAPNHGKGFMHTVHRDDYPEADQHGVAWSDRLDAIIRASDPLDMNYVFVPVGSLTGVLDPMVDYFKGHLKGGRGRVHKLHLASAGEGMLSLIRQVLQKSYDSFLTNL</sequence>
<feature type="region of interest" description="Disordered" evidence="1">
    <location>
        <begin position="2573"/>
        <end position="2594"/>
    </location>
</feature>